<dbReference type="AlphaFoldDB" id="A0A9X2GA79"/>
<proteinExistence type="predicted"/>
<keyword evidence="2" id="KW-1185">Reference proteome</keyword>
<accession>A0A9X2GA79</accession>
<evidence type="ECO:0000313" key="1">
    <source>
        <dbReference type="EMBL" id="MCP2353659.1"/>
    </source>
</evidence>
<comment type="caution">
    <text evidence="1">The sequence shown here is derived from an EMBL/GenBank/DDBJ whole genome shotgun (WGS) entry which is preliminary data.</text>
</comment>
<reference evidence="1" key="1">
    <citation type="submission" date="2022-06" db="EMBL/GenBank/DDBJ databases">
        <title>Sequencing the genomes of 1000 actinobacteria strains.</title>
        <authorList>
            <person name="Klenk H.-P."/>
        </authorList>
    </citation>
    <scope>NUCLEOTIDE SEQUENCE</scope>
    <source>
        <strain evidence="1">DSM 46694</strain>
    </source>
</reference>
<dbReference type="Proteomes" id="UP001139648">
    <property type="component" value="Unassembled WGS sequence"/>
</dbReference>
<sequence>MNRADHAGQITYLTINGRRVAAIVPTERIDVAADIALSLTSVDLIAEETGASVEQVREAIEEISALDIGETITTIDDSNLVGMETVALHAVYERLGRVIRFVVGAHSGSSPPP</sequence>
<dbReference type="EMBL" id="JAMZEB010000001">
    <property type="protein sequence ID" value="MCP2353659.1"/>
    <property type="molecule type" value="Genomic_DNA"/>
</dbReference>
<organism evidence="1 2">
    <name type="scientific">Nonomuraea thailandensis</name>
    <dbReference type="NCBI Taxonomy" id="1188745"/>
    <lineage>
        <taxon>Bacteria</taxon>
        <taxon>Bacillati</taxon>
        <taxon>Actinomycetota</taxon>
        <taxon>Actinomycetes</taxon>
        <taxon>Streptosporangiales</taxon>
        <taxon>Streptosporangiaceae</taxon>
        <taxon>Nonomuraea</taxon>
    </lineage>
</organism>
<protein>
    <submittedName>
        <fullName evidence="1">Uncharacterized protein</fullName>
    </submittedName>
</protein>
<gene>
    <name evidence="1" type="ORF">HD597_000679</name>
</gene>
<evidence type="ECO:0000313" key="2">
    <source>
        <dbReference type="Proteomes" id="UP001139648"/>
    </source>
</evidence>
<name>A0A9X2GA79_9ACTN</name>